<proteinExistence type="predicted"/>
<dbReference type="Proteomes" id="UP000646844">
    <property type="component" value="Unassembled WGS sequence"/>
</dbReference>
<organism evidence="1 2">
    <name type="scientific">Sulfurisphaera tokodaii</name>
    <dbReference type="NCBI Taxonomy" id="111955"/>
    <lineage>
        <taxon>Archaea</taxon>
        <taxon>Thermoproteota</taxon>
        <taxon>Thermoprotei</taxon>
        <taxon>Sulfolobales</taxon>
        <taxon>Sulfolobaceae</taxon>
        <taxon>Sulfurisphaera</taxon>
    </lineage>
</organism>
<name>A0A832THR3_9CREN</name>
<dbReference type="AlphaFoldDB" id="A0A832THR3"/>
<sequence>MLEKLKEVEGIDKTGTNIPEEVEKLKEEFVDYIIGSKIKEAYDWISNLYVVLEELKEKLSIKGWLFSREMKSFVENPKKHLVKKLFLYFHDLVRGRITAEEFFSKGRQAVNSSFGSNMRSIYQIWGFSSILLGLAEKDFKLSYPEHGYLSFDRTGKQKSGTIPPNAVVSDIFGRSYSFFIEAPRPIAWEDGNDLQKVWKLYSTLRPDMLIYKGFYMDIVDLSGNIPIKRPNYIIEFKELDDWWKRWRYLKGYKPLSGNEWRARWIKGLYEGLAEVLGATLKDNMPEFAQDKGKRIKEYKIIDLYKSIYNPDKGVVISRTKIDEQVVSELSSENILVIDDTGFSSEKLSPIVDELLSGSIANINYKDLAFEFAMERREEFVEWIINKFKKLGINNIDISLTK</sequence>
<evidence type="ECO:0000313" key="2">
    <source>
        <dbReference type="Proteomes" id="UP000646844"/>
    </source>
</evidence>
<accession>A0A832THR3</accession>
<dbReference type="GeneID" id="1458772"/>
<dbReference type="EMBL" id="DUJO01000038">
    <property type="protein sequence ID" value="HII74380.1"/>
    <property type="molecule type" value="Genomic_DNA"/>
</dbReference>
<evidence type="ECO:0000313" key="1">
    <source>
        <dbReference type="EMBL" id="HII74380.1"/>
    </source>
</evidence>
<gene>
    <name evidence="1" type="ORF">HA332_08425</name>
</gene>
<reference evidence="1" key="1">
    <citation type="journal article" date="2020" name="bioRxiv">
        <title>A rank-normalized archaeal taxonomy based on genome phylogeny resolves widespread incomplete and uneven classifications.</title>
        <authorList>
            <person name="Rinke C."/>
            <person name="Chuvochina M."/>
            <person name="Mussig A.J."/>
            <person name="Chaumeil P.-A."/>
            <person name="Waite D.W."/>
            <person name="Whitman W.B."/>
            <person name="Parks D.H."/>
            <person name="Hugenholtz P."/>
        </authorList>
    </citation>
    <scope>NUCLEOTIDE SEQUENCE</scope>
    <source>
        <strain evidence="1">UBA8838</strain>
    </source>
</reference>
<protein>
    <submittedName>
        <fullName evidence="1">Uncharacterized protein</fullName>
    </submittedName>
</protein>
<dbReference type="RefSeq" id="WP_010978805.1">
    <property type="nucleotide sequence ID" value="NZ_BAABQO010000014.1"/>
</dbReference>
<dbReference type="OMA" id="KELPDWY"/>
<comment type="caution">
    <text evidence="1">The sequence shown here is derived from an EMBL/GenBank/DDBJ whole genome shotgun (WGS) entry which is preliminary data.</text>
</comment>